<dbReference type="Gene3D" id="3.40.30.10">
    <property type="entry name" value="Glutaredoxin"/>
    <property type="match status" value="1"/>
</dbReference>
<dbReference type="CDD" id="cd02977">
    <property type="entry name" value="ArsC_family"/>
    <property type="match status" value="1"/>
</dbReference>
<evidence type="ECO:0000313" key="1">
    <source>
        <dbReference type="EMBL" id="SFV53331.1"/>
    </source>
</evidence>
<dbReference type="AlphaFoldDB" id="A0A1W1BIP3"/>
<dbReference type="InterPro" id="IPR006504">
    <property type="entry name" value="Tscrpt_reg_Spx/MgsR"/>
</dbReference>
<dbReference type="InterPro" id="IPR036249">
    <property type="entry name" value="Thioredoxin-like_sf"/>
</dbReference>
<proteinExistence type="predicted"/>
<dbReference type="EMBL" id="FPHD01000021">
    <property type="protein sequence ID" value="SFV53331.1"/>
    <property type="molecule type" value="Genomic_DNA"/>
</dbReference>
<dbReference type="Pfam" id="PF03960">
    <property type="entry name" value="ArsC"/>
    <property type="match status" value="1"/>
</dbReference>
<gene>
    <name evidence="1" type="ORF">MNB_SV-8-31</name>
</gene>
<dbReference type="NCBIfam" id="TIGR01617">
    <property type="entry name" value="arsC_related"/>
    <property type="match status" value="1"/>
</dbReference>
<keyword evidence="1" id="KW-0560">Oxidoreductase</keyword>
<reference evidence="1" key="1">
    <citation type="submission" date="2016-10" db="EMBL/GenBank/DDBJ databases">
        <authorList>
            <person name="de Groot N.N."/>
        </authorList>
    </citation>
    <scope>NUCLEOTIDE SEQUENCE</scope>
</reference>
<dbReference type="InterPro" id="IPR006660">
    <property type="entry name" value="Arsenate_reductase-like"/>
</dbReference>
<name>A0A1W1BIP3_9ZZZZ</name>
<dbReference type="EC" id="1.20.4.1" evidence="1"/>
<dbReference type="GO" id="GO:0008794">
    <property type="term" value="F:arsenate reductase (glutaredoxin) activity"/>
    <property type="evidence" value="ECO:0007669"/>
    <property type="project" value="UniProtKB-EC"/>
</dbReference>
<organism evidence="1">
    <name type="scientific">hydrothermal vent metagenome</name>
    <dbReference type="NCBI Taxonomy" id="652676"/>
    <lineage>
        <taxon>unclassified sequences</taxon>
        <taxon>metagenomes</taxon>
        <taxon>ecological metagenomes</taxon>
    </lineage>
</organism>
<dbReference type="PROSITE" id="PS51353">
    <property type="entry name" value="ARSC"/>
    <property type="match status" value="1"/>
</dbReference>
<dbReference type="PANTHER" id="PTHR30041">
    <property type="entry name" value="ARSENATE REDUCTASE"/>
    <property type="match status" value="1"/>
</dbReference>
<sequence>MLKIYGIKNCDSVRKAIKYLKTHNIPYTFIDFRETPVRQETVKKWLMHTDIKTLFNTRGTMYRTLKLKELDLNDTEKEAWLAKENMLIKRPVITFDNSILVGYNESQYLEKLPKHKG</sequence>
<protein>
    <submittedName>
        <fullName evidence="1">Arsenate reductase</fullName>
        <ecNumber evidence="1">1.20.4.1</ecNumber>
    </submittedName>
</protein>
<dbReference type="SUPFAM" id="SSF52833">
    <property type="entry name" value="Thioredoxin-like"/>
    <property type="match status" value="1"/>
</dbReference>
<dbReference type="PANTHER" id="PTHR30041:SF8">
    <property type="entry name" value="PROTEIN YFFB"/>
    <property type="match status" value="1"/>
</dbReference>
<accession>A0A1W1BIP3</accession>